<dbReference type="RefSeq" id="WP_124026810.1">
    <property type="nucleotide sequence ID" value="NZ_RPOK01000001.1"/>
</dbReference>
<keyword evidence="10 13" id="KW-0408">Iron</keyword>
<evidence type="ECO:0000313" key="15">
    <source>
        <dbReference type="EMBL" id="RPJ68809.1"/>
    </source>
</evidence>
<accession>A0A3N5YAX9</accession>
<comment type="pathway">
    <text evidence="2">One-carbon metabolism; methylamine degradation.</text>
</comment>
<comment type="subcellular location">
    <subcellularLocation>
        <location evidence="1">Periplasm</location>
    </subcellularLocation>
</comment>
<evidence type="ECO:0000256" key="11">
    <source>
        <dbReference type="ARBA" id="ARBA00058991"/>
    </source>
</evidence>
<evidence type="ECO:0000313" key="16">
    <source>
        <dbReference type="Proteomes" id="UP000275281"/>
    </source>
</evidence>
<protein>
    <recommendedName>
        <fullName evidence="12">Methylamine utilization protein MauG</fullName>
    </recommendedName>
</protein>
<evidence type="ECO:0000256" key="13">
    <source>
        <dbReference type="PROSITE-ProRule" id="PRU00433"/>
    </source>
</evidence>
<dbReference type="Gene3D" id="1.10.760.10">
    <property type="entry name" value="Cytochrome c-like domain"/>
    <property type="match status" value="2"/>
</dbReference>
<dbReference type="GO" id="GO:0009055">
    <property type="term" value="F:electron transfer activity"/>
    <property type="evidence" value="ECO:0007669"/>
    <property type="project" value="InterPro"/>
</dbReference>
<dbReference type="InterPro" id="IPR036909">
    <property type="entry name" value="Cyt_c-like_dom_sf"/>
</dbReference>
<dbReference type="InterPro" id="IPR051395">
    <property type="entry name" value="Cytochrome_c_Peroxidase/MauG"/>
</dbReference>
<keyword evidence="15" id="KW-0575">Peroxidase</keyword>
<evidence type="ECO:0000256" key="4">
    <source>
        <dbReference type="ARBA" id="ARBA00022617"/>
    </source>
</evidence>
<feature type="domain" description="Cytochrome c" evidence="14">
    <location>
        <begin position="67"/>
        <end position="194"/>
    </location>
</feature>
<keyword evidence="9" id="KW-0560">Oxidoreductase</keyword>
<evidence type="ECO:0000256" key="12">
    <source>
        <dbReference type="ARBA" id="ARBA00073576"/>
    </source>
</evidence>
<keyword evidence="6" id="KW-0732">Signal</keyword>
<comment type="function">
    <text evidence="11">Involved in methylamine metabolism. Essential for the maturation of the beta subunit of MADH, presumably via a step in the biosynthesis of tryptophan tryptophylquinone (TTQ), the cofactor of MADH.</text>
</comment>
<sequence>MLVLMTVFTSHASEFVLSERCPPSFDLDEQGKCRLVTRYQWYTSVQDRGVGGTRTALPAHRDGFTPAQIDLGRLLFFDPILSKDGSVSCASCHQPEKGFSDGLGKSVGIQGKRGQRSAPTLWNVAFLDRFFWDGRANTLEEQAAGPLFSPVEMGNSPAQLLSTLNQDPIYVSLFKQAFPDTDGIALESVYQALAGFQVSLISLNSRYDRYAHGHHNALTQREIAGMNVFRSFVARCAECHQPPLFTNNQIAVIGVPEKNGDPFDAGAEATFNAKKLRGGFKVPTLRNITLTEPYMHAGNFESLEESVEFYTKGRGHAVPENETLQLHWHIWEPNLTREEVLLIVEFLGTLTDESLIPAIPDKVPSGRSVTQALQVQSTLFTDSQARTAQGEE</sequence>
<dbReference type="Proteomes" id="UP000275281">
    <property type="component" value="Unassembled WGS sequence"/>
</dbReference>
<dbReference type="PANTHER" id="PTHR30600:SF10">
    <property type="entry name" value="BLL6722 PROTEIN"/>
    <property type="match status" value="1"/>
</dbReference>
<keyword evidence="3" id="KW-0813">Transport</keyword>
<dbReference type="AlphaFoldDB" id="A0A3N5YAX9"/>
<comment type="caution">
    <text evidence="15">The sequence shown here is derived from an EMBL/GenBank/DDBJ whole genome shotgun (WGS) entry which is preliminary data.</text>
</comment>
<dbReference type="SUPFAM" id="SSF46626">
    <property type="entry name" value="Cytochrome c"/>
    <property type="match status" value="2"/>
</dbReference>
<keyword evidence="4 13" id="KW-0349">Heme</keyword>
<dbReference type="Pfam" id="PF03150">
    <property type="entry name" value="CCP_MauG"/>
    <property type="match status" value="1"/>
</dbReference>
<dbReference type="PROSITE" id="PS51007">
    <property type="entry name" value="CYTC"/>
    <property type="match status" value="2"/>
</dbReference>
<evidence type="ECO:0000256" key="10">
    <source>
        <dbReference type="ARBA" id="ARBA00023004"/>
    </source>
</evidence>
<evidence type="ECO:0000256" key="2">
    <source>
        <dbReference type="ARBA" id="ARBA00004856"/>
    </source>
</evidence>
<keyword evidence="16" id="KW-1185">Reference proteome</keyword>
<dbReference type="GO" id="GO:0042597">
    <property type="term" value="C:periplasmic space"/>
    <property type="evidence" value="ECO:0007669"/>
    <property type="project" value="UniProtKB-SubCell"/>
</dbReference>
<evidence type="ECO:0000256" key="1">
    <source>
        <dbReference type="ARBA" id="ARBA00004418"/>
    </source>
</evidence>
<dbReference type="GO" id="GO:0046872">
    <property type="term" value="F:metal ion binding"/>
    <property type="evidence" value="ECO:0007669"/>
    <property type="project" value="UniProtKB-KW"/>
</dbReference>
<feature type="domain" description="Cytochrome c" evidence="14">
    <location>
        <begin position="220"/>
        <end position="351"/>
    </location>
</feature>
<dbReference type="PANTHER" id="PTHR30600">
    <property type="entry name" value="CYTOCHROME C PEROXIDASE-RELATED"/>
    <property type="match status" value="1"/>
</dbReference>
<evidence type="ECO:0000256" key="5">
    <source>
        <dbReference type="ARBA" id="ARBA00022723"/>
    </source>
</evidence>
<proteinExistence type="predicted"/>
<dbReference type="InterPro" id="IPR004852">
    <property type="entry name" value="Di-haem_cyt_c_peroxidsae"/>
</dbReference>
<organism evidence="15 16">
    <name type="scientific">Alteromonas sediminis</name>
    <dbReference type="NCBI Taxonomy" id="2259342"/>
    <lineage>
        <taxon>Bacteria</taxon>
        <taxon>Pseudomonadati</taxon>
        <taxon>Pseudomonadota</taxon>
        <taxon>Gammaproteobacteria</taxon>
        <taxon>Alteromonadales</taxon>
        <taxon>Alteromonadaceae</taxon>
        <taxon>Alteromonas/Salinimonas group</taxon>
        <taxon>Alteromonas</taxon>
    </lineage>
</organism>
<evidence type="ECO:0000259" key="14">
    <source>
        <dbReference type="PROSITE" id="PS51007"/>
    </source>
</evidence>
<evidence type="ECO:0000256" key="8">
    <source>
        <dbReference type="ARBA" id="ARBA00022982"/>
    </source>
</evidence>
<name>A0A3N5YAX9_9ALTE</name>
<dbReference type="InterPro" id="IPR009056">
    <property type="entry name" value="Cyt_c-like_dom"/>
</dbReference>
<reference evidence="15 16" key="1">
    <citation type="submission" date="2018-11" db="EMBL/GenBank/DDBJ databases">
        <authorList>
            <person name="Ye M.-Q."/>
            <person name="Du Z.-J."/>
        </authorList>
    </citation>
    <scope>NUCLEOTIDE SEQUENCE [LARGE SCALE GENOMIC DNA]</scope>
    <source>
        <strain evidence="15 16">U0105</strain>
    </source>
</reference>
<dbReference type="GO" id="GO:0004130">
    <property type="term" value="F:cytochrome-c peroxidase activity"/>
    <property type="evidence" value="ECO:0007669"/>
    <property type="project" value="TreeGrafter"/>
</dbReference>
<evidence type="ECO:0000256" key="6">
    <source>
        <dbReference type="ARBA" id="ARBA00022729"/>
    </source>
</evidence>
<dbReference type="GO" id="GO:0020037">
    <property type="term" value="F:heme binding"/>
    <property type="evidence" value="ECO:0007669"/>
    <property type="project" value="InterPro"/>
</dbReference>
<gene>
    <name evidence="15" type="ORF">DRW07_01105</name>
</gene>
<evidence type="ECO:0000256" key="3">
    <source>
        <dbReference type="ARBA" id="ARBA00022448"/>
    </source>
</evidence>
<evidence type="ECO:0000256" key="7">
    <source>
        <dbReference type="ARBA" id="ARBA00022764"/>
    </source>
</evidence>
<evidence type="ECO:0000256" key="9">
    <source>
        <dbReference type="ARBA" id="ARBA00023002"/>
    </source>
</evidence>
<keyword evidence="5 13" id="KW-0479">Metal-binding</keyword>
<dbReference type="FunFam" id="1.10.760.10:FF:000019">
    <property type="entry name" value="Di-heme cytochrome C peroxidase"/>
    <property type="match status" value="1"/>
</dbReference>
<dbReference type="OrthoDB" id="9805202at2"/>
<dbReference type="EMBL" id="RPOK01000001">
    <property type="protein sequence ID" value="RPJ68809.1"/>
    <property type="molecule type" value="Genomic_DNA"/>
</dbReference>
<keyword evidence="8" id="KW-0249">Electron transport</keyword>
<keyword evidence="7" id="KW-0574">Periplasm</keyword>